<gene>
    <name evidence="1" type="ORF">EVA69_05390</name>
</gene>
<accession>A0A520RWW3</accession>
<dbReference type="Proteomes" id="UP000320404">
    <property type="component" value="Unassembled WGS sequence"/>
</dbReference>
<evidence type="ECO:0000313" key="2">
    <source>
        <dbReference type="Proteomes" id="UP000320404"/>
    </source>
</evidence>
<sequence length="118" mass="12371">MLRASATTRETEVNINGINGNVAAADVGVEFGAELMQFAEAVATRNQAGLEHSRTALRSIAGTDVLVDAAGVAANFQRMVRIADSMGIPIDDTESDLGKSVRSELDLGRFASAQNTFG</sequence>
<name>A0A520RWW3_9GAMM</name>
<dbReference type="EMBL" id="SHAH01000085">
    <property type="protein sequence ID" value="RZO74740.1"/>
    <property type="molecule type" value="Genomic_DNA"/>
</dbReference>
<protein>
    <submittedName>
        <fullName evidence="1">Uncharacterized protein</fullName>
    </submittedName>
</protein>
<proteinExistence type="predicted"/>
<dbReference type="AlphaFoldDB" id="A0A520RWW3"/>
<comment type="caution">
    <text evidence="1">The sequence shown here is derived from an EMBL/GenBank/DDBJ whole genome shotgun (WGS) entry which is preliminary data.</text>
</comment>
<evidence type="ECO:0000313" key="1">
    <source>
        <dbReference type="EMBL" id="RZO74740.1"/>
    </source>
</evidence>
<organism evidence="1 2">
    <name type="scientific">OM182 bacterium</name>
    <dbReference type="NCBI Taxonomy" id="2510334"/>
    <lineage>
        <taxon>Bacteria</taxon>
        <taxon>Pseudomonadati</taxon>
        <taxon>Pseudomonadota</taxon>
        <taxon>Gammaproteobacteria</taxon>
        <taxon>OMG group</taxon>
        <taxon>OM182 clade</taxon>
    </lineage>
</organism>
<reference evidence="1 2" key="1">
    <citation type="submission" date="2019-02" db="EMBL/GenBank/DDBJ databases">
        <title>Prokaryotic population dynamics and viral predation in marine succession experiment using metagenomics: the confinement effect.</title>
        <authorList>
            <person name="Haro-Moreno J.M."/>
            <person name="Rodriguez-Valera F."/>
            <person name="Lopez-Perez M."/>
        </authorList>
    </citation>
    <scope>NUCLEOTIDE SEQUENCE [LARGE SCALE GENOMIC DNA]</scope>
    <source>
        <strain evidence="1">MED-G158</strain>
    </source>
</reference>